<proteinExistence type="predicted"/>
<keyword evidence="3" id="KW-1185">Reference proteome</keyword>
<comment type="caution">
    <text evidence="2">The sequence shown here is derived from an EMBL/GenBank/DDBJ whole genome shotgun (WGS) entry which is preliminary data.</text>
</comment>
<dbReference type="EMBL" id="QQTP01000002">
    <property type="protein sequence ID" value="RDJ27944.1"/>
    <property type="molecule type" value="Genomic_DNA"/>
</dbReference>
<feature type="region of interest" description="Disordered" evidence="1">
    <location>
        <begin position="1"/>
        <end position="23"/>
    </location>
</feature>
<name>A0A370L9D9_9HYPH</name>
<accession>A0A370L9D9</accession>
<evidence type="ECO:0008006" key="4">
    <source>
        <dbReference type="Google" id="ProtNLM"/>
    </source>
</evidence>
<dbReference type="AlphaFoldDB" id="A0A370L9D9"/>
<reference evidence="3" key="1">
    <citation type="submission" date="2018-07" db="EMBL/GenBank/DDBJ databases">
        <authorList>
            <person name="Safronova V.I."/>
            <person name="Chirak E.R."/>
            <person name="Sazanova A.L."/>
        </authorList>
    </citation>
    <scope>NUCLEOTIDE SEQUENCE [LARGE SCALE GENOMIC DNA]</scope>
    <source>
        <strain evidence="3">RCAM04685</strain>
    </source>
</reference>
<evidence type="ECO:0000256" key="1">
    <source>
        <dbReference type="SAM" id="MobiDB-lite"/>
    </source>
</evidence>
<sequence length="198" mass="21507">MEQTMKYLEIETPDGSASSNDSTSVDARNVVVLQLSAVGRTMVSARPRVETLAATCQDPRAMPAAREAPATGAPARPSALHWLVQCFGLTGKSLGFGHTFDFRPPTGPCSRPEAADDARGEGSTVAGRCDGGSHRHGPRNWIGQSLAAMRRLYLSWCREAAITRAVQELRRADNAVLRDLGIRDRTEIEFFVRRGLAD</sequence>
<feature type="region of interest" description="Disordered" evidence="1">
    <location>
        <begin position="107"/>
        <end position="137"/>
    </location>
</feature>
<organism evidence="2 3">
    <name type="scientific">Bosea caraganae</name>
    <dbReference type="NCBI Taxonomy" id="2763117"/>
    <lineage>
        <taxon>Bacteria</taxon>
        <taxon>Pseudomonadati</taxon>
        <taxon>Pseudomonadota</taxon>
        <taxon>Alphaproteobacteria</taxon>
        <taxon>Hyphomicrobiales</taxon>
        <taxon>Boseaceae</taxon>
        <taxon>Bosea</taxon>
    </lineage>
</organism>
<protein>
    <recommendedName>
        <fullName evidence="4">DUF1127 domain-containing protein</fullName>
    </recommendedName>
</protein>
<evidence type="ECO:0000313" key="2">
    <source>
        <dbReference type="EMBL" id="RDJ27944.1"/>
    </source>
</evidence>
<evidence type="ECO:0000313" key="3">
    <source>
        <dbReference type="Proteomes" id="UP000255207"/>
    </source>
</evidence>
<dbReference type="Proteomes" id="UP000255207">
    <property type="component" value="Unassembled WGS sequence"/>
</dbReference>
<gene>
    <name evidence="2" type="ORF">DWE98_04885</name>
</gene>